<accession>A0AAW8FBS3</accession>
<dbReference type="Proteomes" id="UP001234216">
    <property type="component" value="Unassembled WGS sequence"/>
</dbReference>
<dbReference type="RefSeq" id="WP_306975679.1">
    <property type="nucleotide sequence ID" value="NZ_JAUSYQ010000002.1"/>
</dbReference>
<sequence>MATTLPVAIEFELPHGWRAAPPDEVGAPDTAFIALHPQPDAGFTANITIDGEYLPDSATLREIADGSVARVRKAGAVVEITDRREMGSKEVPGLIQKLAIAATVSGVPRDLVQTQAYLCLLDVADPHKRAVIRLVLTSTAAQHQAVVGDFEDFVRTVRPGTRAVS</sequence>
<dbReference type="AlphaFoldDB" id="A0AAW8FBS3"/>
<reference evidence="1" key="1">
    <citation type="submission" date="2023-07" db="EMBL/GenBank/DDBJ databases">
        <title>Comparative genomics of wheat-associated soil bacteria to identify genetic determinants of phenazine resistance.</title>
        <authorList>
            <person name="Mouncey N."/>
        </authorList>
    </citation>
    <scope>NUCLEOTIDE SEQUENCE</scope>
    <source>
        <strain evidence="1">V4I22</strain>
    </source>
</reference>
<organism evidence="1 2">
    <name type="scientific">Streptomyces canus</name>
    <dbReference type="NCBI Taxonomy" id="58343"/>
    <lineage>
        <taxon>Bacteria</taxon>
        <taxon>Bacillati</taxon>
        <taxon>Actinomycetota</taxon>
        <taxon>Actinomycetes</taxon>
        <taxon>Kitasatosporales</taxon>
        <taxon>Streptomycetaceae</taxon>
        <taxon>Streptomyces</taxon>
        <taxon>Streptomyces aurantiacus group</taxon>
    </lineage>
</organism>
<comment type="caution">
    <text evidence="1">The sequence shown here is derived from an EMBL/GenBank/DDBJ whole genome shotgun (WGS) entry which is preliminary data.</text>
</comment>
<dbReference type="EMBL" id="JAUSZV010000005">
    <property type="protein sequence ID" value="MDQ0907242.1"/>
    <property type="molecule type" value="Genomic_DNA"/>
</dbReference>
<proteinExistence type="predicted"/>
<evidence type="ECO:0000313" key="2">
    <source>
        <dbReference type="Proteomes" id="UP001234216"/>
    </source>
</evidence>
<evidence type="ECO:0000313" key="1">
    <source>
        <dbReference type="EMBL" id="MDQ0907242.1"/>
    </source>
</evidence>
<name>A0AAW8FBS3_9ACTN</name>
<gene>
    <name evidence="1" type="ORF">QFZ22_003227</name>
</gene>
<evidence type="ECO:0008006" key="3">
    <source>
        <dbReference type="Google" id="ProtNLM"/>
    </source>
</evidence>
<dbReference type="Gene3D" id="3.40.1000.10">
    <property type="entry name" value="Mog1/PsbP, alpha/beta/alpha sandwich"/>
    <property type="match status" value="1"/>
</dbReference>
<protein>
    <recommendedName>
        <fullName evidence="3">DUF1795 domain-containing protein</fullName>
    </recommendedName>
</protein>